<comment type="similarity">
    <text evidence="8">Belongs to the methyl-accepting chemotaxis (MCP) protein family.</text>
</comment>
<dbReference type="InterPro" id="IPR003660">
    <property type="entry name" value="HAMP_dom"/>
</dbReference>
<organism evidence="13 14">
    <name type="scientific">Proteobacteria bacterium 228</name>
    <dbReference type="NCBI Taxonomy" id="2083153"/>
    <lineage>
        <taxon>Bacteria</taxon>
        <taxon>Pseudomonadati</taxon>
        <taxon>Pseudomonadota</taxon>
    </lineage>
</organism>
<evidence type="ECO:0000256" key="8">
    <source>
        <dbReference type="ARBA" id="ARBA00029447"/>
    </source>
</evidence>
<dbReference type="Pfam" id="PF00015">
    <property type="entry name" value="MCPsignal"/>
    <property type="match status" value="1"/>
</dbReference>
<keyword evidence="4 10" id="KW-0812">Transmembrane</keyword>
<evidence type="ECO:0000256" key="4">
    <source>
        <dbReference type="ARBA" id="ARBA00022692"/>
    </source>
</evidence>
<dbReference type="Pfam" id="PF00672">
    <property type="entry name" value="HAMP"/>
    <property type="match status" value="1"/>
</dbReference>
<evidence type="ECO:0000256" key="5">
    <source>
        <dbReference type="ARBA" id="ARBA00022989"/>
    </source>
</evidence>
<evidence type="ECO:0000256" key="1">
    <source>
        <dbReference type="ARBA" id="ARBA00004651"/>
    </source>
</evidence>
<evidence type="ECO:0000256" key="3">
    <source>
        <dbReference type="ARBA" id="ARBA00022500"/>
    </source>
</evidence>
<keyword evidence="3" id="KW-0145">Chemotaxis</keyword>
<keyword evidence="6 10" id="KW-0472">Membrane</keyword>
<dbReference type="CDD" id="cd12912">
    <property type="entry name" value="PDC2_MCP_like"/>
    <property type="match status" value="1"/>
</dbReference>
<proteinExistence type="inferred from homology"/>
<evidence type="ECO:0000259" key="12">
    <source>
        <dbReference type="PROSITE" id="PS50885"/>
    </source>
</evidence>
<dbReference type="SMART" id="SM00304">
    <property type="entry name" value="HAMP"/>
    <property type="match status" value="2"/>
</dbReference>
<dbReference type="GO" id="GO:0006935">
    <property type="term" value="P:chemotaxis"/>
    <property type="evidence" value="ECO:0007669"/>
    <property type="project" value="UniProtKB-KW"/>
</dbReference>
<evidence type="ECO:0000256" key="10">
    <source>
        <dbReference type="SAM" id="Phobius"/>
    </source>
</evidence>
<reference evidence="13 14" key="1">
    <citation type="submission" date="2018-02" db="EMBL/GenBank/DDBJ databases">
        <title>novel marine gammaproteobacteria from coastal saline agro ecosystem.</title>
        <authorList>
            <person name="Krishnan R."/>
            <person name="Ramesh Kumar N."/>
        </authorList>
    </citation>
    <scope>NUCLEOTIDE SEQUENCE [LARGE SCALE GENOMIC DNA]</scope>
    <source>
        <strain evidence="13 14">228</strain>
    </source>
</reference>
<dbReference type="PANTHER" id="PTHR32089:SF117">
    <property type="entry name" value="METHYL ACCEPTING SENSORY TRANSDUCER WITH CACHE_1 SMALL MOLECULE BINDING DOMAIN"/>
    <property type="match status" value="1"/>
</dbReference>
<comment type="subcellular location">
    <subcellularLocation>
        <location evidence="1">Cell membrane</location>
        <topology evidence="1">Multi-pass membrane protein</topology>
    </subcellularLocation>
</comment>
<evidence type="ECO:0008006" key="15">
    <source>
        <dbReference type="Google" id="ProtNLM"/>
    </source>
</evidence>
<dbReference type="InterPro" id="IPR033479">
    <property type="entry name" value="dCache_1"/>
</dbReference>
<feature type="domain" description="Methyl-accepting transducer" evidence="11">
    <location>
        <begin position="354"/>
        <end position="590"/>
    </location>
</feature>
<evidence type="ECO:0000313" key="13">
    <source>
        <dbReference type="EMBL" id="PPC76090.1"/>
    </source>
</evidence>
<keyword evidence="7 9" id="KW-0807">Transducer</keyword>
<dbReference type="Proteomes" id="UP000238196">
    <property type="component" value="Unassembled WGS sequence"/>
</dbReference>
<gene>
    <name evidence="13" type="ORF">C4K68_16990</name>
</gene>
<dbReference type="CDD" id="cd12913">
    <property type="entry name" value="PDC1_MCP_like"/>
    <property type="match status" value="1"/>
</dbReference>
<dbReference type="EMBL" id="PRLP01000057">
    <property type="protein sequence ID" value="PPC76090.1"/>
    <property type="molecule type" value="Genomic_DNA"/>
</dbReference>
<dbReference type="GO" id="GO:0007165">
    <property type="term" value="P:signal transduction"/>
    <property type="evidence" value="ECO:0007669"/>
    <property type="project" value="UniProtKB-KW"/>
</dbReference>
<evidence type="ECO:0000256" key="9">
    <source>
        <dbReference type="PROSITE-ProRule" id="PRU00284"/>
    </source>
</evidence>
<dbReference type="Gene3D" id="1.10.287.950">
    <property type="entry name" value="Methyl-accepting chemotaxis protein"/>
    <property type="match status" value="1"/>
</dbReference>
<keyword evidence="5 10" id="KW-1133">Transmembrane helix</keyword>
<name>A0A2S5KMX5_9PROT</name>
<dbReference type="AlphaFoldDB" id="A0A2S5KMX5"/>
<evidence type="ECO:0000313" key="14">
    <source>
        <dbReference type="Proteomes" id="UP000238196"/>
    </source>
</evidence>
<dbReference type="PANTHER" id="PTHR32089">
    <property type="entry name" value="METHYL-ACCEPTING CHEMOTAXIS PROTEIN MCPB"/>
    <property type="match status" value="1"/>
</dbReference>
<dbReference type="CDD" id="cd11386">
    <property type="entry name" value="MCP_signal"/>
    <property type="match status" value="1"/>
</dbReference>
<keyword evidence="2" id="KW-1003">Cell membrane</keyword>
<dbReference type="InterPro" id="IPR029151">
    <property type="entry name" value="Sensor-like_sf"/>
</dbReference>
<dbReference type="SMART" id="SM00283">
    <property type="entry name" value="MA"/>
    <property type="match status" value="1"/>
</dbReference>
<dbReference type="SUPFAM" id="SSF103190">
    <property type="entry name" value="Sensory domain-like"/>
    <property type="match status" value="1"/>
</dbReference>
<dbReference type="GO" id="GO:0005886">
    <property type="term" value="C:plasma membrane"/>
    <property type="evidence" value="ECO:0007669"/>
    <property type="project" value="UniProtKB-SubCell"/>
</dbReference>
<dbReference type="PROSITE" id="PS50111">
    <property type="entry name" value="CHEMOTAXIS_TRANSDUC_2"/>
    <property type="match status" value="1"/>
</dbReference>
<evidence type="ECO:0000259" key="11">
    <source>
        <dbReference type="PROSITE" id="PS50111"/>
    </source>
</evidence>
<dbReference type="CDD" id="cd06225">
    <property type="entry name" value="HAMP"/>
    <property type="match status" value="1"/>
</dbReference>
<dbReference type="Pfam" id="PF02743">
    <property type="entry name" value="dCache_1"/>
    <property type="match status" value="1"/>
</dbReference>
<protein>
    <recommendedName>
        <fullName evidence="15">Methyl-accepting chemotaxis protein</fullName>
    </recommendedName>
</protein>
<dbReference type="PROSITE" id="PS50885">
    <property type="entry name" value="HAMP"/>
    <property type="match status" value="1"/>
</dbReference>
<accession>A0A2S5KMX5</accession>
<dbReference type="OrthoDB" id="2489132at2"/>
<comment type="caution">
    <text evidence="13">The sequence shown here is derived from an EMBL/GenBank/DDBJ whole genome shotgun (WGS) entry which is preliminary data.</text>
</comment>
<evidence type="ECO:0000256" key="7">
    <source>
        <dbReference type="ARBA" id="ARBA00023224"/>
    </source>
</evidence>
<dbReference type="SUPFAM" id="SSF58104">
    <property type="entry name" value="Methyl-accepting chemotaxis protein (MCP) signaling domain"/>
    <property type="match status" value="1"/>
</dbReference>
<dbReference type="Gene3D" id="3.30.450.20">
    <property type="entry name" value="PAS domain"/>
    <property type="match status" value="2"/>
</dbReference>
<evidence type="ECO:0000256" key="2">
    <source>
        <dbReference type="ARBA" id="ARBA00022475"/>
    </source>
</evidence>
<evidence type="ECO:0000256" key="6">
    <source>
        <dbReference type="ARBA" id="ARBA00023136"/>
    </source>
</evidence>
<feature type="domain" description="HAMP" evidence="12">
    <location>
        <begin position="295"/>
        <end position="349"/>
    </location>
</feature>
<feature type="transmembrane region" description="Helical" evidence="10">
    <location>
        <begin position="271"/>
        <end position="294"/>
    </location>
</feature>
<dbReference type="InterPro" id="IPR004089">
    <property type="entry name" value="MCPsignal_dom"/>
</dbReference>
<sequence>MTLKRKLLVFVSLVILVVTALLTTSAYLQFRQSLEADVVAKVVLTNTQTAGRIGEWLDGKLSAISTVAKAQPAKEFLTKALSIANDSGHFSVAYAGFEDGDMVYSDGRSPKAGYDPRKRPWYQLAQQTNKLSVTEPYIDATTSDLVITVVMPGKDSDGKRFGVYGGDVFINDIVKTVLAIDLGEQGTAMLVDGKGQIIAYKDKNQVLKPFSNVVAGINASELPRLDQAKELTAVTLDGTSKLAKVTHVDGSDWYLMSLVDPDEVFASLDNLLTSAILICLVIFAVFIALAVVGLSRLLRPLGEVSAALHEVASGQGDLTKRLAVNSNDELGKISANFNAFIEHIQPIMRRVAKAADDLNDEADKGMKNAVRTDHEVNQQQQEITQVATAMHEMAVAANEVAQHAEETAHAARSSAKSCEQGMGLVKRNRDSIVTLASEIESSTNVINELNRHAQGISSILATIQGVAEQTNLLALNAAIEAARAGEQGRGFAVVADEVRVLSQRTHSSTEEIQKMIEQLQNTTRTAVQYMEKSGQLATSSVVDAESVSNSLGEITDSINQISDRAVQIASAAEEQKAVSDDISRNTTSIKEVADELAVAAAESRKGAERLTDVADLLKREMGQFKL</sequence>
<dbReference type="FunFam" id="1.10.287.950:FF:000001">
    <property type="entry name" value="Methyl-accepting chemotaxis sensory transducer"/>
    <property type="match status" value="1"/>
</dbReference>